<dbReference type="Pfam" id="PF03658">
    <property type="entry name" value="Ub-RnfH"/>
    <property type="match status" value="1"/>
</dbReference>
<dbReference type="HAMAP" id="MF_00460">
    <property type="entry name" value="UPF0125_RnfH"/>
    <property type="match status" value="1"/>
</dbReference>
<proteinExistence type="inferred from homology"/>
<evidence type="ECO:0000313" key="5">
    <source>
        <dbReference type="Proteomes" id="UP000013042"/>
    </source>
</evidence>
<evidence type="ECO:0000256" key="1">
    <source>
        <dbReference type="ARBA" id="ARBA00010645"/>
    </source>
</evidence>
<evidence type="ECO:0000256" key="3">
    <source>
        <dbReference type="SAM" id="MobiDB-lite"/>
    </source>
</evidence>
<comment type="similarity">
    <text evidence="1 2">Belongs to the UPF0125 (RnfH) family.</text>
</comment>
<accession>N6YP73</accession>
<comment type="caution">
    <text evidence="4">The sequence shown here is derived from an EMBL/GenBank/DDBJ whole genome shotgun (WGS) entry which is preliminary data.</text>
</comment>
<dbReference type="InterPro" id="IPR016155">
    <property type="entry name" value="Mopterin_synth/thiamin_S_b"/>
</dbReference>
<protein>
    <recommendedName>
        <fullName evidence="2">UPF0125 protein C665_13856</fullName>
    </recommendedName>
</protein>
<dbReference type="AlphaFoldDB" id="N6YP73"/>
<dbReference type="RefSeq" id="WP_004314921.1">
    <property type="nucleotide sequence ID" value="NZ_AMXD01000094.1"/>
</dbReference>
<evidence type="ECO:0000256" key="2">
    <source>
        <dbReference type="HAMAP-Rule" id="MF_00460"/>
    </source>
</evidence>
<dbReference type="NCBIfam" id="NF002490">
    <property type="entry name" value="PRK01777.1"/>
    <property type="match status" value="1"/>
</dbReference>
<organism evidence="4 5">
    <name type="scientific">Thauera aminoaromatica S2</name>
    <dbReference type="NCBI Taxonomy" id="1234381"/>
    <lineage>
        <taxon>Bacteria</taxon>
        <taxon>Pseudomonadati</taxon>
        <taxon>Pseudomonadota</taxon>
        <taxon>Betaproteobacteria</taxon>
        <taxon>Rhodocyclales</taxon>
        <taxon>Zoogloeaceae</taxon>
        <taxon>Thauera</taxon>
    </lineage>
</organism>
<dbReference type="InterPro" id="IPR005346">
    <property type="entry name" value="RnfH"/>
</dbReference>
<dbReference type="Proteomes" id="UP000013042">
    <property type="component" value="Unassembled WGS sequence"/>
</dbReference>
<dbReference type="EMBL" id="AMXD01000094">
    <property type="protein sequence ID" value="ENO84177.1"/>
    <property type="molecule type" value="Genomic_DNA"/>
</dbReference>
<dbReference type="Gene3D" id="3.10.20.280">
    <property type="entry name" value="RnfH-like"/>
    <property type="match status" value="1"/>
</dbReference>
<dbReference type="SUPFAM" id="SSF54285">
    <property type="entry name" value="MoaD/ThiS"/>
    <property type="match status" value="1"/>
</dbReference>
<dbReference type="InterPro" id="IPR037021">
    <property type="entry name" value="RnfH_sf"/>
</dbReference>
<evidence type="ECO:0000313" key="4">
    <source>
        <dbReference type="EMBL" id="ENO84177.1"/>
    </source>
</evidence>
<reference evidence="4 5" key="1">
    <citation type="submission" date="2012-09" db="EMBL/GenBank/DDBJ databases">
        <title>Draft Genome Sequences of 6 Strains from Genus Thauera.</title>
        <authorList>
            <person name="Liu B."/>
            <person name="Shapleigh J.P."/>
            <person name="Frostegard A.H."/>
        </authorList>
    </citation>
    <scope>NUCLEOTIDE SEQUENCE [LARGE SCALE GENOMIC DNA]</scope>
    <source>
        <strain evidence="4 5">S2</strain>
    </source>
</reference>
<sequence length="104" mass="11507">MKISVSYAHPEKPAWMRLDVDEGCTLRAAIERSGILARYEDIDLERNKVGIFGKIKPLETVLAEGDRVEIYQPIVIDPKTAPRRKRTGADGGDGTEGAERPEGD</sequence>
<gene>
    <name evidence="4" type="ORF">C665_13856</name>
</gene>
<dbReference type="PANTHER" id="PTHR37483">
    <property type="entry name" value="UPF0125 PROTEIN RATB"/>
    <property type="match status" value="1"/>
</dbReference>
<name>N6YP73_THASP</name>
<dbReference type="PANTHER" id="PTHR37483:SF1">
    <property type="entry name" value="UPF0125 PROTEIN RATB"/>
    <property type="match status" value="1"/>
</dbReference>
<feature type="region of interest" description="Disordered" evidence="3">
    <location>
        <begin position="79"/>
        <end position="104"/>
    </location>
</feature>